<dbReference type="InterPro" id="IPR011944">
    <property type="entry name" value="Steroid_delta5-4_isomerase"/>
</dbReference>
<dbReference type="SUPFAM" id="SSF54427">
    <property type="entry name" value="NTF2-like"/>
    <property type="match status" value="1"/>
</dbReference>
<evidence type="ECO:0000313" key="2">
    <source>
        <dbReference type="EMBL" id="QGK70998.1"/>
    </source>
</evidence>
<dbReference type="CDD" id="cd00531">
    <property type="entry name" value="NTF2_like"/>
    <property type="match status" value="1"/>
</dbReference>
<keyword evidence="3" id="KW-1185">Reference proteome</keyword>
<sequence length="164" mass="19153">MNDLETRVARLEDIHEIGQLRAKYCQYLDDGRWDELADLFTEDGAFVGLSTAQGREQLREFFPRLQHGPLTAWWHFSSNETVTVDGDDAQGETWLYQPCVVDGEPHVAAGRYTDVMRRESDGRWRFVERCVSFFWWCELRSGWQPGGMEWEPARTALDPRYATE</sequence>
<dbReference type="NCBIfam" id="TIGR02246">
    <property type="entry name" value="SgcJ/EcaC family oxidoreductase"/>
    <property type="match status" value="1"/>
</dbReference>
<evidence type="ECO:0000259" key="1">
    <source>
        <dbReference type="Pfam" id="PF13577"/>
    </source>
</evidence>
<dbReference type="Proteomes" id="UP000371041">
    <property type="component" value="Chromosome"/>
</dbReference>
<gene>
    <name evidence="2" type="ORF">GIY23_17040</name>
</gene>
<dbReference type="RefSeq" id="WP_154077575.1">
    <property type="nucleotide sequence ID" value="NZ_CP045929.1"/>
</dbReference>
<feature type="domain" description="SnoaL-like" evidence="1">
    <location>
        <begin position="10"/>
        <end position="129"/>
    </location>
</feature>
<name>A0A5Q3Q8X3_9PSEU</name>
<dbReference type="InterPro" id="IPR037401">
    <property type="entry name" value="SnoaL-like"/>
</dbReference>
<organism evidence="2 3">
    <name type="scientific">Allosaccharopolyspora coralli</name>
    <dbReference type="NCBI Taxonomy" id="2665642"/>
    <lineage>
        <taxon>Bacteria</taxon>
        <taxon>Bacillati</taxon>
        <taxon>Actinomycetota</taxon>
        <taxon>Actinomycetes</taxon>
        <taxon>Pseudonocardiales</taxon>
        <taxon>Pseudonocardiaceae</taxon>
        <taxon>Allosaccharopolyspora</taxon>
    </lineage>
</organism>
<reference evidence="3" key="1">
    <citation type="submission" date="2019-11" db="EMBL/GenBank/DDBJ databases">
        <title>The complete genome sequence of Saccharopolyspora sp. E2A.</title>
        <authorList>
            <person name="Zhang G."/>
        </authorList>
    </citation>
    <scope>NUCLEOTIDE SEQUENCE [LARGE SCALE GENOMIC DNA]</scope>
    <source>
        <strain evidence="3">E2A</strain>
    </source>
</reference>
<protein>
    <submittedName>
        <fullName evidence="2">SgcJ/EcaC family oxidoreductase</fullName>
    </submittedName>
</protein>
<dbReference type="InterPro" id="IPR032710">
    <property type="entry name" value="NTF2-like_dom_sf"/>
</dbReference>
<dbReference type="EMBL" id="CP045929">
    <property type="protein sequence ID" value="QGK70998.1"/>
    <property type="molecule type" value="Genomic_DNA"/>
</dbReference>
<dbReference type="AlphaFoldDB" id="A0A5Q3Q8X3"/>
<dbReference type="KEGG" id="sace:GIY23_17040"/>
<accession>A0A5Q3Q8X3</accession>
<proteinExistence type="predicted"/>
<dbReference type="Pfam" id="PF13577">
    <property type="entry name" value="SnoaL_4"/>
    <property type="match status" value="1"/>
</dbReference>
<dbReference type="Gene3D" id="3.10.450.50">
    <property type="match status" value="1"/>
</dbReference>
<evidence type="ECO:0000313" key="3">
    <source>
        <dbReference type="Proteomes" id="UP000371041"/>
    </source>
</evidence>